<dbReference type="Pfam" id="PF25231">
    <property type="entry name" value="DUF7847"/>
    <property type="match status" value="1"/>
</dbReference>
<keyword evidence="5" id="KW-1185">Reference proteome</keyword>
<name>A0ABX1KBL0_9MICO</name>
<evidence type="ECO:0000313" key="5">
    <source>
        <dbReference type="Proteomes" id="UP001429745"/>
    </source>
</evidence>
<protein>
    <recommendedName>
        <fullName evidence="3">DUF7847 domain-containing protein</fullName>
    </recommendedName>
</protein>
<feature type="compositionally biased region" description="Pro residues" evidence="1">
    <location>
        <begin position="414"/>
        <end position="432"/>
    </location>
</feature>
<organism evidence="4 5">
    <name type="scientific">Microbacterium salsuginis</name>
    <dbReference type="NCBI Taxonomy" id="2722803"/>
    <lineage>
        <taxon>Bacteria</taxon>
        <taxon>Bacillati</taxon>
        <taxon>Actinomycetota</taxon>
        <taxon>Actinomycetes</taxon>
        <taxon>Micrococcales</taxon>
        <taxon>Microbacteriaceae</taxon>
        <taxon>Microbacterium</taxon>
    </lineage>
</organism>
<feature type="compositionally biased region" description="Low complexity" evidence="1">
    <location>
        <begin position="362"/>
        <end position="392"/>
    </location>
</feature>
<dbReference type="EMBL" id="JABACI010000002">
    <property type="protein sequence ID" value="NLP83887.1"/>
    <property type="molecule type" value="Genomic_DNA"/>
</dbReference>
<dbReference type="RefSeq" id="WP_168912372.1">
    <property type="nucleotide sequence ID" value="NZ_JABACI010000002.1"/>
</dbReference>
<keyword evidence="2" id="KW-0812">Transmembrane</keyword>
<gene>
    <name evidence="4" type="ORF">HF576_08510</name>
</gene>
<dbReference type="PANTHER" id="PTHR33133:SF1">
    <property type="entry name" value="EXPRESSED PROTEIN-RELATED"/>
    <property type="match status" value="1"/>
</dbReference>
<evidence type="ECO:0000313" key="4">
    <source>
        <dbReference type="EMBL" id="NLP83887.1"/>
    </source>
</evidence>
<feature type="transmembrane region" description="Helical" evidence="2">
    <location>
        <begin position="139"/>
        <end position="170"/>
    </location>
</feature>
<feature type="transmembrane region" description="Helical" evidence="2">
    <location>
        <begin position="227"/>
        <end position="254"/>
    </location>
</feature>
<feature type="domain" description="DUF7847" evidence="3">
    <location>
        <begin position="25"/>
        <end position="296"/>
    </location>
</feature>
<feature type="region of interest" description="Disordered" evidence="1">
    <location>
        <begin position="362"/>
        <end position="510"/>
    </location>
</feature>
<evidence type="ECO:0000256" key="2">
    <source>
        <dbReference type="SAM" id="Phobius"/>
    </source>
</evidence>
<accession>A0ABX1KBL0</accession>
<proteinExistence type="predicted"/>
<comment type="caution">
    <text evidence="4">The sequence shown here is derived from an EMBL/GenBank/DDBJ whole genome shotgun (WGS) entry which is preliminary data.</text>
</comment>
<keyword evidence="2" id="KW-0472">Membrane</keyword>
<evidence type="ECO:0000256" key="1">
    <source>
        <dbReference type="SAM" id="MobiDB-lite"/>
    </source>
</evidence>
<feature type="compositionally biased region" description="Low complexity" evidence="1">
    <location>
        <begin position="433"/>
        <end position="452"/>
    </location>
</feature>
<feature type="transmembrane region" description="Helical" evidence="2">
    <location>
        <begin position="85"/>
        <end position="118"/>
    </location>
</feature>
<sequence>MTAYPAWTPASRPGIIPLHPLTFGTILGRSFAALRQNPRVLLGFALIVQTLAYLVVLAAVLGVSFASFSRLDTLQPGTDEYETVLAGSIAITAVTGIVLGLAAGALSVIVQGIVVVEVTHAAVAEKLTLGQLWRQIKPIVWRLIGYSMLVILAVIAVIVLVVLGMIGIAIVAPPAAIVLTILLILAAIPLTWWLMIKLLLAPATIIVEHATIVQALKRSWALTRGRFWPALGIILVISVIFGAVAQVVSIPLGFLSMGLTTVIAPTGDPEPSAIIAILATGLLTQVLTLLLQSVAIVVQSTATAIIYIDCRMRREGLDLDLLAYVEKRDAGAGPLDDPYREHVGRVMAPRGWPAGAYPGPGAYPGQPFPGQGAYPAQQGYPAPGGFPGPQAYSGQPAYAAQSATPAQGGYPGQPAQPPYAAQPPAAQPPAAQPPHAQQPPVQYAAPQAAAPQPQAPQAPTPQAPAPAASDPAEQAPAPAASDPAEQPPSPTTWAAPGSAPDGTDRESPWA</sequence>
<dbReference type="InterPro" id="IPR057169">
    <property type="entry name" value="DUF7847"/>
</dbReference>
<feature type="compositionally biased region" description="Low complexity" evidence="1">
    <location>
        <begin position="465"/>
        <end position="484"/>
    </location>
</feature>
<keyword evidence="2" id="KW-1133">Transmembrane helix</keyword>
<evidence type="ECO:0000259" key="3">
    <source>
        <dbReference type="Pfam" id="PF25231"/>
    </source>
</evidence>
<dbReference type="Proteomes" id="UP001429745">
    <property type="component" value="Unassembled WGS sequence"/>
</dbReference>
<feature type="transmembrane region" description="Helical" evidence="2">
    <location>
        <begin position="176"/>
        <end position="196"/>
    </location>
</feature>
<reference evidence="4 5" key="1">
    <citation type="submission" date="2020-04" db="EMBL/GenBank/DDBJ databases">
        <title>CFH 90308 Microbacterium sp.</title>
        <authorList>
            <person name="Nie G."/>
            <person name="Ming H."/>
            <person name="Xia T."/>
        </authorList>
    </citation>
    <scope>NUCLEOTIDE SEQUENCE [LARGE SCALE GENOMIC DNA]</scope>
    <source>
        <strain evidence="4 5">CFH 90308</strain>
    </source>
</reference>
<feature type="transmembrane region" description="Helical" evidence="2">
    <location>
        <begin position="274"/>
        <end position="307"/>
    </location>
</feature>
<dbReference type="PANTHER" id="PTHR33133">
    <property type="entry name" value="OS08G0107100 PROTEIN-RELATED"/>
    <property type="match status" value="1"/>
</dbReference>
<feature type="transmembrane region" description="Helical" evidence="2">
    <location>
        <begin position="40"/>
        <end position="65"/>
    </location>
</feature>
<feature type="compositionally biased region" description="Pro residues" evidence="1">
    <location>
        <begin position="453"/>
        <end position="464"/>
    </location>
</feature>